<evidence type="ECO:0000313" key="3">
    <source>
        <dbReference type="EMBL" id="TRY60861.1"/>
    </source>
</evidence>
<evidence type="ECO:0000313" key="4">
    <source>
        <dbReference type="Proteomes" id="UP000316079"/>
    </source>
</evidence>
<dbReference type="AlphaFoldDB" id="A0A553N5Z5"/>
<feature type="compositionally biased region" description="Polar residues" evidence="1">
    <location>
        <begin position="367"/>
        <end position="378"/>
    </location>
</feature>
<dbReference type="EMBL" id="SRMA01027015">
    <property type="protein sequence ID" value="TRY60861.1"/>
    <property type="molecule type" value="Genomic_DNA"/>
</dbReference>
<gene>
    <name evidence="3" type="ORF">DNTS_035132</name>
</gene>
<feature type="compositionally biased region" description="Low complexity" evidence="1">
    <location>
        <begin position="196"/>
        <end position="214"/>
    </location>
</feature>
<dbReference type="Proteomes" id="UP000316079">
    <property type="component" value="Unassembled WGS sequence"/>
</dbReference>
<dbReference type="STRING" id="623744.A0A553N5Z5"/>
<evidence type="ECO:0000259" key="2">
    <source>
        <dbReference type="Pfam" id="PF00688"/>
    </source>
</evidence>
<name>A0A553N5Z5_9TELE</name>
<sequence>MTQSSERVSFVQCVLLDQEHQRPQHQADTGSRSLIYIYIEASCEKNYTPGGTHKCFSHLTRYSSLLKLALAKMAQGEHPNGNIPVAGYLDLGPQYVISTTVRHGDVVRILPDIYIPRTLTAISPNLFVTLVQQALINLLHFPLTPGPEFNPLIDLLDQNADYWSVEIHSAVHNTVSQEAERPVEGPQVPAAQPPTASNSPSESDSDSASCSAAPLGERSRDPEKPASSHLPRSSTTTDESQDETNEGSKRKRKTNDSSECTEPKRRRSDWNLVVSAPAKKEGISIDDEQPGPSWLCNKEIQAPSDQSSSSKTEMRQGGKRKGSFPDSSESERAKKRRVDNPFNSDSVSGSSTSTFSPAEAPGDDEQPGTSHQENTTEATESDDKTNQEEVGQPRKRTTQWFSKAWCFRKACNLTKNLHFSKAQNFQRLSKGYEALEGGLQDFMKRGGGVGLLQRVEVAAGAFLERVSILHPSSSQSKDRRGSEEITRELSVSACSGSYLPLFAAFLRSSSVSIWSARVCRFGALQTQRSALDSNQRSSALVLSLVWGYCVLADSVFTNFTLDNEVHSSFIQRRLKSQERREMQREILSILGLPHRPRPHHHGKHNAAPMFMLDLYNAMSTEGDEEGFSYPYKPVFTTQGPPIATLQDNNFLNDADMVMSFVNLGLSLRLWHYVKGLPSIPAPRGLRSGSCQRYIQMFQSIC</sequence>
<feature type="compositionally biased region" description="Basic and acidic residues" evidence="1">
    <location>
        <begin position="217"/>
        <end position="226"/>
    </location>
</feature>
<keyword evidence="4" id="KW-1185">Reference proteome</keyword>
<dbReference type="OrthoDB" id="5987191at2759"/>
<feature type="region of interest" description="Disordered" evidence="1">
    <location>
        <begin position="175"/>
        <end position="395"/>
    </location>
</feature>
<comment type="caution">
    <text evidence="3">The sequence shown here is derived from an EMBL/GenBank/DDBJ whole genome shotgun (WGS) entry which is preliminary data.</text>
</comment>
<accession>A0A553N5Z5</accession>
<dbReference type="Pfam" id="PF00688">
    <property type="entry name" value="TGFb_propeptide"/>
    <property type="match status" value="1"/>
</dbReference>
<evidence type="ECO:0000256" key="1">
    <source>
        <dbReference type="SAM" id="MobiDB-lite"/>
    </source>
</evidence>
<feature type="domain" description="TGF-beta propeptide" evidence="2">
    <location>
        <begin position="563"/>
        <end position="663"/>
    </location>
</feature>
<feature type="compositionally biased region" description="Low complexity" evidence="1">
    <location>
        <begin position="344"/>
        <end position="356"/>
    </location>
</feature>
<protein>
    <recommendedName>
        <fullName evidence="2">TGF-beta propeptide domain-containing protein</fullName>
    </recommendedName>
</protein>
<proteinExistence type="predicted"/>
<reference evidence="3 4" key="1">
    <citation type="journal article" date="2019" name="Sci. Data">
        <title>Hybrid genome assembly and annotation of Danionella translucida.</title>
        <authorList>
            <person name="Kadobianskyi M."/>
            <person name="Schulze L."/>
            <person name="Schuelke M."/>
            <person name="Judkewitz B."/>
        </authorList>
    </citation>
    <scope>NUCLEOTIDE SEQUENCE [LARGE SCALE GENOMIC DNA]</scope>
    <source>
        <strain evidence="3 4">Bolton</strain>
    </source>
</reference>
<organism evidence="3 4">
    <name type="scientific">Danionella cerebrum</name>
    <dbReference type="NCBI Taxonomy" id="2873325"/>
    <lineage>
        <taxon>Eukaryota</taxon>
        <taxon>Metazoa</taxon>
        <taxon>Chordata</taxon>
        <taxon>Craniata</taxon>
        <taxon>Vertebrata</taxon>
        <taxon>Euteleostomi</taxon>
        <taxon>Actinopterygii</taxon>
        <taxon>Neopterygii</taxon>
        <taxon>Teleostei</taxon>
        <taxon>Ostariophysi</taxon>
        <taxon>Cypriniformes</taxon>
        <taxon>Danionidae</taxon>
        <taxon>Danioninae</taxon>
        <taxon>Danionella</taxon>
    </lineage>
</organism>
<dbReference type="Gene3D" id="2.60.120.970">
    <property type="match status" value="1"/>
</dbReference>
<dbReference type="InterPro" id="IPR001111">
    <property type="entry name" value="TGF-b_propeptide"/>
</dbReference>